<proteinExistence type="inferred from homology"/>
<gene>
    <name evidence="11 12" type="primary">ALG14</name>
    <name evidence="12" type="ORF">TWF694_005922</name>
</gene>
<evidence type="ECO:0000256" key="1">
    <source>
        <dbReference type="ARBA" id="ARBA00004389"/>
    </source>
</evidence>
<evidence type="ECO:0000256" key="7">
    <source>
        <dbReference type="ARBA" id="ARBA00022824"/>
    </source>
</evidence>
<dbReference type="EMBL" id="JAVHJO010000018">
    <property type="protein sequence ID" value="KAK6524266.1"/>
    <property type="molecule type" value="Genomic_DNA"/>
</dbReference>
<evidence type="ECO:0000256" key="9">
    <source>
        <dbReference type="ARBA" id="ARBA00023136"/>
    </source>
</evidence>
<dbReference type="AlphaFoldDB" id="A0AAV9WSC9"/>
<dbReference type="Proteomes" id="UP001365542">
    <property type="component" value="Unassembled WGS sequence"/>
</dbReference>
<evidence type="ECO:0000256" key="3">
    <source>
        <dbReference type="ARBA" id="ARBA00009731"/>
    </source>
</evidence>
<dbReference type="Pfam" id="PF08660">
    <property type="entry name" value="Alg14"/>
    <property type="match status" value="1"/>
</dbReference>
<dbReference type="GO" id="GO:0004577">
    <property type="term" value="F:N-acetylglucosaminyldiphosphodolichol N-acetylglucosaminyltransferase activity"/>
    <property type="evidence" value="ECO:0007669"/>
    <property type="project" value="TreeGrafter"/>
</dbReference>
<evidence type="ECO:0000256" key="11">
    <source>
        <dbReference type="RuleBase" id="RU362127"/>
    </source>
</evidence>
<comment type="subunit">
    <text evidence="4 11">Heterodimer with ALG13 to form a functional enzyme.</text>
</comment>
<dbReference type="GO" id="GO:0006488">
    <property type="term" value="P:dolichol-linked oligosaccharide biosynthetic process"/>
    <property type="evidence" value="ECO:0007669"/>
    <property type="project" value="InterPro"/>
</dbReference>
<dbReference type="InterPro" id="IPR013969">
    <property type="entry name" value="Oligosacch_biosynth_Alg14"/>
</dbReference>
<protein>
    <recommendedName>
        <fullName evidence="5 11">UDP-N-acetylglucosamine transferase subunit ALG14</fullName>
    </recommendedName>
    <alternativeName>
        <fullName evidence="10 11">Asparagine-linked glycosylation protein 14</fullName>
    </alternativeName>
</protein>
<dbReference type="PANTHER" id="PTHR12154">
    <property type="entry name" value="GLYCOSYL TRANSFERASE-RELATED"/>
    <property type="match status" value="1"/>
</dbReference>
<evidence type="ECO:0000313" key="12">
    <source>
        <dbReference type="EMBL" id="KAK6524266.1"/>
    </source>
</evidence>
<dbReference type="GO" id="GO:0031965">
    <property type="term" value="C:nuclear membrane"/>
    <property type="evidence" value="ECO:0007669"/>
    <property type="project" value="UniProtKB-SubCell"/>
</dbReference>
<keyword evidence="12" id="KW-0808">Transferase</keyword>
<keyword evidence="7 11" id="KW-0256">Endoplasmic reticulum</keyword>
<evidence type="ECO:0000256" key="5">
    <source>
        <dbReference type="ARBA" id="ARBA00017467"/>
    </source>
</evidence>
<evidence type="ECO:0000256" key="6">
    <source>
        <dbReference type="ARBA" id="ARBA00022692"/>
    </source>
</evidence>
<keyword evidence="13" id="KW-1185">Reference proteome</keyword>
<evidence type="ECO:0000256" key="10">
    <source>
        <dbReference type="ARBA" id="ARBA00032062"/>
    </source>
</evidence>
<evidence type="ECO:0000256" key="2">
    <source>
        <dbReference type="ARBA" id="ARBA00004590"/>
    </source>
</evidence>
<dbReference type="PANTHER" id="PTHR12154:SF4">
    <property type="entry name" value="UDP-N-ACETYLGLUCOSAMINE TRANSFERASE SUBUNIT ALG14 HOMOLOG"/>
    <property type="match status" value="1"/>
</dbReference>
<evidence type="ECO:0000256" key="4">
    <source>
        <dbReference type="ARBA" id="ARBA00011335"/>
    </source>
</evidence>
<evidence type="ECO:0000256" key="8">
    <source>
        <dbReference type="ARBA" id="ARBA00022989"/>
    </source>
</evidence>
<keyword evidence="6" id="KW-0812">Transmembrane</keyword>
<name>A0AAV9WSC9_9PEZI</name>
<dbReference type="GO" id="GO:0043541">
    <property type="term" value="C:UDP-N-acetylglucosamine transferase complex"/>
    <property type="evidence" value="ECO:0007669"/>
    <property type="project" value="TreeGrafter"/>
</dbReference>
<reference evidence="12 13" key="1">
    <citation type="submission" date="2019-10" db="EMBL/GenBank/DDBJ databases">
        <authorList>
            <person name="Palmer J.M."/>
        </authorList>
    </citation>
    <scope>NUCLEOTIDE SEQUENCE [LARGE SCALE GENOMIC DNA]</scope>
    <source>
        <strain evidence="12 13">TWF694</strain>
    </source>
</reference>
<keyword evidence="9" id="KW-0472">Membrane</keyword>
<comment type="subcellular location">
    <subcellularLocation>
        <location evidence="1 11">Endoplasmic reticulum membrane</location>
        <topology evidence="1 11">Single-pass membrane protein</topology>
    </subcellularLocation>
    <subcellularLocation>
        <location evidence="2">Nucleus membrane</location>
        <topology evidence="2">Single-pass membrane protein</topology>
    </subcellularLocation>
</comment>
<accession>A0AAV9WSC9</accession>
<comment type="similarity">
    <text evidence="3 11">Belongs to the ALG14 family.</text>
</comment>
<evidence type="ECO:0000313" key="13">
    <source>
        <dbReference type="Proteomes" id="UP001365542"/>
    </source>
</evidence>
<sequence length="254" mass="28360">MIKLILVAGLTVLVLLIFISLRIFLILPHRTHGIPQTSILQSSRIVEITTPSKSHALFILGSGGHTTELFAMIQDLSPDILTHRTYVFSSGDKHSAQKARSFEESLVGSFTKRSNARVGYRLVELPRARRVKQSWLTTPFSCLVCLWKCLDVLRGGDIAGMTKEMSKLWVGMEFPDLVICNGPGTAVMVVLACYIYKFFGKCTTRIIYVESFARVESLSLSGKLLLPLANRFLVQWPQLAERYPGAEHLGFLVS</sequence>
<keyword evidence="8" id="KW-1133">Transmembrane helix</keyword>
<comment type="function">
    <text evidence="11">Involved in protein N-glycosylation. Essential for the second step of the dolichol-linked oligosaccharide pathway. Anchors the catalytic subunit ALG13 to the ER.</text>
</comment>
<organism evidence="12 13">
    <name type="scientific">Orbilia ellipsospora</name>
    <dbReference type="NCBI Taxonomy" id="2528407"/>
    <lineage>
        <taxon>Eukaryota</taxon>
        <taxon>Fungi</taxon>
        <taxon>Dikarya</taxon>
        <taxon>Ascomycota</taxon>
        <taxon>Pezizomycotina</taxon>
        <taxon>Orbiliomycetes</taxon>
        <taxon>Orbiliales</taxon>
        <taxon>Orbiliaceae</taxon>
        <taxon>Orbilia</taxon>
    </lineage>
</organism>
<comment type="caution">
    <text evidence="12">The sequence shown here is derived from an EMBL/GenBank/DDBJ whole genome shotgun (WGS) entry which is preliminary data.</text>
</comment>
<dbReference type="Gene3D" id="3.40.50.2000">
    <property type="entry name" value="Glycogen Phosphorylase B"/>
    <property type="match status" value="1"/>
</dbReference>